<dbReference type="EMBL" id="JAGRPV010000001">
    <property type="protein sequence ID" value="MDI4650076.1"/>
    <property type="molecule type" value="Genomic_DNA"/>
</dbReference>
<dbReference type="PANTHER" id="PTHR43744">
    <property type="entry name" value="ABC TRANSPORTER PERMEASE PROTEIN MG189-RELATED-RELATED"/>
    <property type="match status" value="1"/>
</dbReference>
<dbReference type="Proteomes" id="UP001161691">
    <property type="component" value="Unassembled WGS sequence"/>
</dbReference>
<evidence type="ECO:0000256" key="1">
    <source>
        <dbReference type="ARBA" id="ARBA00004651"/>
    </source>
</evidence>
<evidence type="ECO:0000313" key="11">
    <source>
        <dbReference type="Proteomes" id="UP001161691"/>
    </source>
</evidence>
<dbReference type="CDD" id="cd06261">
    <property type="entry name" value="TM_PBP2"/>
    <property type="match status" value="1"/>
</dbReference>
<keyword evidence="4 7" id="KW-0812">Transmembrane</keyword>
<sequence length="326" mass="35622">MVGGTASSSASSSASGEAKPTGELARPAPATRPRKAKRTPGELVFDILVYSALIVFTFICLFPFLNTLANAFSSSTAIQTGKVLLWPVEFQVGSMKMILADSSVMRSLFVTVFLTVVGTTLNLLFTIITAYPLSRRDLKGRGIFMRFMVVTMLFSGGMIPLFLVVKSLHLLDTLWALIIPGLISAFNVIIMKSFFQTIPDELREASVMDGCGNMRYLIRIVLPLSGASLATIGLFYAVGHWNAYFGAVLYINDPDLLTLQAKLRNILLLSQMDTSLEQMTMESKFTVIQESLKAAVIVVATVPILIVYPFLQKYFVKGSMLGSVKG</sequence>
<keyword evidence="2 7" id="KW-0813">Transport</keyword>
<dbReference type="SUPFAM" id="SSF161098">
    <property type="entry name" value="MetI-like"/>
    <property type="match status" value="1"/>
</dbReference>
<dbReference type="Pfam" id="PF00528">
    <property type="entry name" value="BPD_transp_1"/>
    <property type="match status" value="1"/>
</dbReference>
<keyword evidence="5 7" id="KW-1133">Transmembrane helix</keyword>
<keyword evidence="3" id="KW-1003">Cell membrane</keyword>
<feature type="domain" description="ABC transmembrane type-1" evidence="9">
    <location>
        <begin position="108"/>
        <end position="311"/>
    </location>
</feature>
<comment type="subcellular location">
    <subcellularLocation>
        <location evidence="1 7">Cell membrane</location>
        <topology evidence="1 7">Multi-pass membrane protein</topology>
    </subcellularLocation>
</comment>
<feature type="compositionally biased region" description="Low complexity" evidence="8">
    <location>
        <begin position="1"/>
        <end position="15"/>
    </location>
</feature>
<dbReference type="PROSITE" id="PS50928">
    <property type="entry name" value="ABC_TM1"/>
    <property type="match status" value="1"/>
</dbReference>
<organism evidence="10 11">
    <name type="scientific">Cohnella hashimotonis</name>
    <dbReference type="NCBI Taxonomy" id="2826895"/>
    <lineage>
        <taxon>Bacteria</taxon>
        <taxon>Bacillati</taxon>
        <taxon>Bacillota</taxon>
        <taxon>Bacilli</taxon>
        <taxon>Bacillales</taxon>
        <taxon>Paenibacillaceae</taxon>
        <taxon>Cohnella</taxon>
    </lineage>
</organism>
<gene>
    <name evidence="10" type="ORF">KB449_34420</name>
</gene>
<dbReference type="Gene3D" id="1.10.3720.10">
    <property type="entry name" value="MetI-like"/>
    <property type="match status" value="1"/>
</dbReference>
<evidence type="ECO:0000256" key="8">
    <source>
        <dbReference type="SAM" id="MobiDB-lite"/>
    </source>
</evidence>
<keyword evidence="11" id="KW-1185">Reference proteome</keyword>
<comment type="caution">
    <text evidence="10">The sequence shown here is derived from an EMBL/GenBank/DDBJ whole genome shotgun (WGS) entry which is preliminary data.</text>
</comment>
<name>A0ABT6TT82_9BACL</name>
<feature type="region of interest" description="Disordered" evidence="8">
    <location>
        <begin position="1"/>
        <end position="35"/>
    </location>
</feature>
<evidence type="ECO:0000256" key="5">
    <source>
        <dbReference type="ARBA" id="ARBA00022989"/>
    </source>
</evidence>
<reference evidence="10" key="1">
    <citation type="submission" date="2023-04" db="EMBL/GenBank/DDBJ databases">
        <title>Comparative genomic analysis of Cohnella hashimotonis sp. nov., isolated from the International Space Station.</title>
        <authorList>
            <person name="Venkateswaran K."/>
            <person name="Simpson A."/>
        </authorList>
    </citation>
    <scope>NUCLEOTIDE SEQUENCE</scope>
    <source>
        <strain evidence="10">F6_2S_P_1</strain>
    </source>
</reference>
<dbReference type="InterPro" id="IPR035906">
    <property type="entry name" value="MetI-like_sf"/>
</dbReference>
<evidence type="ECO:0000256" key="4">
    <source>
        <dbReference type="ARBA" id="ARBA00022692"/>
    </source>
</evidence>
<evidence type="ECO:0000256" key="6">
    <source>
        <dbReference type="ARBA" id="ARBA00023136"/>
    </source>
</evidence>
<evidence type="ECO:0000256" key="3">
    <source>
        <dbReference type="ARBA" id="ARBA00022475"/>
    </source>
</evidence>
<feature type="transmembrane region" description="Helical" evidence="7">
    <location>
        <begin position="43"/>
        <end position="65"/>
    </location>
</feature>
<feature type="transmembrane region" description="Helical" evidence="7">
    <location>
        <begin position="291"/>
        <end position="311"/>
    </location>
</feature>
<dbReference type="RefSeq" id="WP_282912673.1">
    <property type="nucleotide sequence ID" value="NZ_JAGRPV010000001.1"/>
</dbReference>
<evidence type="ECO:0000256" key="7">
    <source>
        <dbReference type="RuleBase" id="RU363032"/>
    </source>
</evidence>
<dbReference type="PANTHER" id="PTHR43744:SF9">
    <property type="entry name" value="POLYGALACTURONAN_RHAMNOGALACTURONAN TRANSPORT SYSTEM PERMEASE PROTEIN YTCP"/>
    <property type="match status" value="1"/>
</dbReference>
<protein>
    <submittedName>
        <fullName evidence="10">Carbohydrate ABC transporter permease</fullName>
    </submittedName>
</protein>
<feature type="transmembrane region" description="Helical" evidence="7">
    <location>
        <begin position="216"/>
        <end position="238"/>
    </location>
</feature>
<keyword evidence="6 7" id="KW-0472">Membrane</keyword>
<feature type="transmembrane region" description="Helical" evidence="7">
    <location>
        <begin position="175"/>
        <end position="195"/>
    </location>
</feature>
<evidence type="ECO:0000256" key="2">
    <source>
        <dbReference type="ARBA" id="ARBA00022448"/>
    </source>
</evidence>
<comment type="similarity">
    <text evidence="7">Belongs to the binding-protein-dependent transport system permease family.</text>
</comment>
<feature type="transmembrane region" description="Helical" evidence="7">
    <location>
        <begin position="108"/>
        <end position="131"/>
    </location>
</feature>
<evidence type="ECO:0000259" key="9">
    <source>
        <dbReference type="PROSITE" id="PS50928"/>
    </source>
</evidence>
<feature type="transmembrane region" description="Helical" evidence="7">
    <location>
        <begin position="143"/>
        <end position="163"/>
    </location>
</feature>
<dbReference type="InterPro" id="IPR000515">
    <property type="entry name" value="MetI-like"/>
</dbReference>
<proteinExistence type="inferred from homology"/>
<evidence type="ECO:0000313" key="10">
    <source>
        <dbReference type="EMBL" id="MDI4650076.1"/>
    </source>
</evidence>
<accession>A0ABT6TT82</accession>